<evidence type="ECO:0008006" key="15">
    <source>
        <dbReference type="Google" id="ProtNLM"/>
    </source>
</evidence>
<dbReference type="RefSeq" id="XP_024731627.1">
    <property type="nucleotide sequence ID" value="XM_024885174.1"/>
</dbReference>
<dbReference type="GO" id="GO:0005886">
    <property type="term" value="C:plasma membrane"/>
    <property type="evidence" value="ECO:0007669"/>
    <property type="project" value="TreeGrafter"/>
</dbReference>
<sequence length="589" mass="65132">MAAGVPSLLYIQQIFWAFVGTAIGVAALANILNKVIYHRRITSRSTTPNAAMPKSFFFRAHASMSAVIREYGYYSLALTFRKTHFYLPPVGSTTILLSYIALILVSCSYAFDPENILQWEDVGYRAGFIAICQIPLVVLLAGKRNIIGFLTSVGYERLNWLHRWVARSLLLTVLIHMGFFARKWVMFDYLTIKTQEDLLTIKGLIAGGILLWLVLSSVAPIRNFSYEVFVVQHVISWLGFLIAVFVHVPAENHIWIWLPLGFWAFDRVVRASYLFYLNLGLLHKNSTGLAACRATFEPLDEGNTRITIHMFLACHVVAPLSSHPSAIASLPSDGRIEFVVRAKRGATKKFFKYAEKAYPNLPSNSSPQNVGRSVLIDGPYATIRPLRQFDSLVFLAGSTGATFTTPLMRDIVQQWMGVTGPSTPFLDPPVGAVTRCIKFVWVVKRSSAVSWFASQLDQIVRDVEALRNQGQDIAVDINIYVTGEDGLSTSRSSTNGHGFEAPGTLSEKDITLNTISPSKLNNSSLLDSRISILLSRPKVTNIIRRMAEAALGEMAVVVNSAAMISDERGAHKGTGAQGIYVHAEAFGYA</sequence>
<dbReference type="AlphaFoldDB" id="A0A2J6SVM8"/>
<dbReference type="GO" id="GO:0000293">
    <property type="term" value="F:ferric-chelate reductase activity"/>
    <property type="evidence" value="ECO:0007669"/>
    <property type="project" value="UniProtKB-ARBA"/>
</dbReference>
<feature type="transmembrane region" description="Helical" evidence="9">
    <location>
        <begin position="164"/>
        <end position="181"/>
    </location>
</feature>
<feature type="domain" description="FAD-binding 8" evidence="11">
    <location>
        <begin position="308"/>
        <end position="382"/>
    </location>
</feature>
<dbReference type="InterPro" id="IPR013121">
    <property type="entry name" value="Fe_red_NAD-bd_6"/>
</dbReference>
<dbReference type="GO" id="GO:0006879">
    <property type="term" value="P:intracellular iron ion homeostasis"/>
    <property type="evidence" value="ECO:0007669"/>
    <property type="project" value="TreeGrafter"/>
</dbReference>
<dbReference type="InterPro" id="IPR013112">
    <property type="entry name" value="FAD-bd_8"/>
</dbReference>
<evidence type="ECO:0000313" key="13">
    <source>
        <dbReference type="EMBL" id="PMD54723.1"/>
    </source>
</evidence>
<dbReference type="GO" id="GO:0015677">
    <property type="term" value="P:copper ion import"/>
    <property type="evidence" value="ECO:0007669"/>
    <property type="project" value="TreeGrafter"/>
</dbReference>
<dbReference type="InParanoid" id="A0A2J6SVM8"/>
<accession>A0A2J6SVM8</accession>
<evidence type="ECO:0000256" key="6">
    <source>
        <dbReference type="ARBA" id="ARBA00023002"/>
    </source>
</evidence>
<dbReference type="EMBL" id="KZ613859">
    <property type="protein sequence ID" value="PMD54723.1"/>
    <property type="molecule type" value="Genomic_DNA"/>
</dbReference>
<feature type="transmembrane region" description="Helical" evidence="9">
    <location>
        <begin position="228"/>
        <end position="248"/>
    </location>
</feature>
<organism evidence="13 14">
    <name type="scientific">Hyaloscypha bicolor E</name>
    <dbReference type="NCBI Taxonomy" id="1095630"/>
    <lineage>
        <taxon>Eukaryota</taxon>
        <taxon>Fungi</taxon>
        <taxon>Dikarya</taxon>
        <taxon>Ascomycota</taxon>
        <taxon>Pezizomycotina</taxon>
        <taxon>Leotiomycetes</taxon>
        <taxon>Helotiales</taxon>
        <taxon>Hyaloscyphaceae</taxon>
        <taxon>Hyaloscypha</taxon>
        <taxon>Hyaloscypha bicolor</taxon>
    </lineage>
</organism>
<dbReference type="Gene3D" id="3.40.50.80">
    <property type="entry name" value="Nucleotide-binding domain of ferredoxin-NADP reductase (FNR) module"/>
    <property type="match status" value="1"/>
</dbReference>
<keyword evidence="7" id="KW-0406">Ion transport</keyword>
<keyword evidence="6" id="KW-0560">Oxidoreductase</keyword>
<evidence type="ECO:0000256" key="3">
    <source>
        <dbReference type="ARBA" id="ARBA00022692"/>
    </source>
</evidence>
<feature type="domain" description="Ferric oxidoreductase" evidence="10">
    <location>
        <begin position="126"/>
        <end position="244"/>
    </location>
</feature>
<dbReference type="SFLD" id="SFLDS00052">
    <property type="entry name" value="Ferric_Reductase_Domain"/>
    <property type="match status" value="1"/>
</dbReference>
<keyword evidence="14" id="KW-1185">Reference proteome</keyword>
<protein>
    <recommendedName>
        <fullName evidence="15">FAD-binding FR-type domain-containing protein</fullName>
    </recommendedName>
</protein>
<evidence type="ECO:0000256" key="9">
    <source>
        <dbReference type="SAM" id="Phobius"/>
    </source>
</evidence>
<keyword evidence="5 9" id="KW-1133">Transmembrane helix</keyword>
<feature type="transmembrane region" description="Helical" evidence="9">
    <location>
        <begin position="123"/>
        <end position="143"/>
    </location>
</feature>
<evidence type="ECO:0000259" key="12">
    <source>
        <dbReference type="Pfam" id="PF08030"/>
    </source>
</evidence>
<evidence type="ECO:0000313" key="14">
    <source>
        <dbReference type="Proteomes" id="UP000235371"/>
    </source>
</evidence>
<dbReference type="InterPro" id="IPR039261">
    <property type="entry name" value="FNR_nucleotide-bd"/>
</dbReference>
<dbReference type="PANTHER" id="PTHR32361">
    <property type="entry name" value="FERRIC/CUPRIC REDUCTASE TRANSMEMBRANE COMPONENT"/>
    <property type="match status" value="1"/>
</dbReference>
<dbReference type="GO" id="GO:0006826">
    <property type="term" value="P:iron ion transport"/>
    <property type="evidence" value="ECO:0007669"/>
    <property type="project" value="TreeGrafter"/>
</dbReference>
<reference evidence="13 14" key="1">
    <citation type="submission" date="2016-04" db="EMBL/GenBank/DDBJ databases">
        <title>A degradative enzymes factory behind the ericoid mycorrhizal symbiosis.</title>
        <authorList>
            <consortium name="DOE Joint Genome Institute"/>
            <person name="Martino E."/>
            <person name="Morin E."/>
            <person name="Grelet G."/>
            <person name="Kuo A."/>
            <person name="Kohler A."/>
            <person name="Daghino S."/>
            <person name="Barry K."/>
            <person name="Choi C."/>
            <person name="Cichocki N."/>
            <person name="Clum A."/>
            <person name="Copeland A."/>
            <person name="Hainaut M."/>
            <person name="Haridas S."/>
            <person name="Labutti K."/>
            <person name="Lindquist E."/>
            <person name="Lipzen A."/>
            <person name="Khouja H.-R."/>
            <person name="Murat C."/>
            <person name="Ohm R."/>
            <person name="Olson A."/>
            <person name="Spatafora J."/>
            <person name="Veneault-Fourrey C."/>
            <person name="Henrissat B."/>
            <person name="Grigoriev I."/>
            <person name="Martin F."/>
            <person name="Perotto S."/>
        </authorList>
    </citation>
    <scope>NUCLEOTIDE SEQUENCE [LARGE SCALE GENOMIC DNA]</scope>
    <source>
        <strain evidence="13 14">E</strain>
    </source>
</reference>
<keyword evidence="3 9" id="KW-0812">Transmembrane</keyword>
<dbReference type="PANTHER" id="PTHR32361:SF9">
    <property type="entry name" value="FERRIC REDUCTASE TRANSMEMBRANE COMPONENT 3-RELATED"/>
    <property type="match status" value="1"/>
</dbReference>
<evidence type="ECO:0000256" key="7">
    <source>
        <dbReference type="ARBA" id="ARBA00023065"/>
    </source>
</evidence>
<dbReference type="Proteomes" id="UP000235371">
    <property type="component" value="Unassembled WGS sequence"/>
</dbReference>
<evidence type="ECO:0000259" key="11">
    <source>
        <dbReference type="Pfam" id="PF08022"/>
    </source>
</evidence>
<dbReference type="InterPro" id="IPR051410">
    <property type="entry name" value="Ferric/Cupric_Reductase"/>
</dbReference>
<keyword evidence="8 9" id="KW-0472">Membrane</keyword>
<dbReference type="OrthoDB" id="3944240at2759"/>
<keyword evidence="4" id="KW-0249">Electron transport</keyword>
<evidence type="ECO:0000256" key="4">
    <source>
        <dbReference type="ARBA" id="ARBA00022982"/>
    </source>
</evidence>
<dbReference type="Pfam" id="PF08030">
    <property type="entry name" value="NAD_binding_6"/>
    <property type="match status" value="1"/>
</dbReference>
<keyword evidence="2" id="KW-0813">Transport</keyword>
<proteinExistence type="predicted"/>
<dbReference type="CDD" id="cd06186">
    <property type="entry name" value="NOX_Duox_like_FAD_NADP"/>
    <property type="match status" value="1"/>
</dbReference>
<evidence type="ECO:0000259" key="10">
    <source>
        <dbReference type="Pfam" id="PF01794"/>
    </source>
</evidence>
<feature type="transmembrane region" description="Helical" evidence="9">
    <location>
        <begin position="201"/>
        <end position="221"/>
    </location>
</feature>
<evidence type="ECO:0000256" key="8">
    <source>
        <dbReference type="ARBA" id="ARBA00023136"/>
    </source>
</evidence>
<dbReference type="Pfam" id="PF01794">
    <property type="entry name" value="Ferric_reduct"/>
    <property type="match status" value="1"/>
</dbReference>
<name>A0A2J6SVM8_9HELO</name>
<dbReference type="SFLD" id="SFLDG01168">
    <property type="entry name" value="Ferric_reductase_subgroup_(FRE"/>
    <property type="match status" value="1"/>
</dbReference>
<dbReference type="STRING" id="1095630.A0A2J6SVM8"/>
<feature type="transmembrane region" description="Helical" evidence="9">
    <location>
        <begin position="85"/>
        <end position="111"/>
    </location>
</feature>
<evidence type="ECO:0000256" key="1">
    <source>
        <dbReference type="ARBA" id="ARBA00004141"/>
    </source>
</evidence>
<evidence type="ECO:0000256" key="5">
    <source>
        <dbReference type="ARBA" id="ARBA00022989"/>
    </source>
</evidence>
<dbReference type="Pfam" id="PF08022">
    <property type="entry name" value="FAD_binding_8"/>
    <property type="match status" value="1"/>
</dbReference>
<feature type="domain" description="Ferric reductase NAD binding" evidence="12">
    <location>
        <begin position="389"/>
        <end position="553"/>
    </location>
</feature>
<evidence type="ECO:0000256" key="2">
    <source>
        <dbReference type="ARBA" id="ARBA00022448"/>
    </source>
</evidence>
<dbReference type="GeneID" id="36593251"/>
<comment type="subcellular location">
    <subcellularLocation>
        <location evidence="1">Membrane</location>
        <topology evidence="1">Multi-pass membrane protein</topology>
    </subcellularLocation>
</comment>
<gene>
    <name evidence="13" type="ORF">K444DRAFT_646190</name>
</gene>
<dbReference type="InterPro" id="IPR013130">
    <property type="entry name" value="Fe3_Rdtase_TM_dom"/>
</dbReference>
<feature type="transmembrane region" description="Helical" evidence="9">
    <location>
        <begin position="14"/>
        <end position="32"/>
    </location>
</feature>